<dbReference type="Proteomes" id="UP001162131">
    <property type="component" value="Unassembled WGS sequence"/>
</dbReference>
<dbReference type="GO" id="GO:0005929">
    <property type="term" value="C:cilium"/>
    <property type="evidence" value="ECO:0007669"/>
    <property type="project" value="TreeGrafter"/>
</dbReference>
<reference evidence="4" key="1">
    <citation type="submission" date="2021-09" db="EMBL/GenBank/DDBJ databases">
        <authorList>
            <consortium name="AG Swart"/>
            <person name="Singh M."/>
            <person name="Singh A."/>
            <person name="Seah K."/>
            <person name="Emmerich C."/>
        </authorList>
    </citation>
    <scope>NUCLEOTIDE SEQUENCE</scope>
    <source>
        <strain evidence="4">ATCC30299</strain>
    </source>
</reference>
<feature type="domain" description="IFT52 GIFT" evidence="3">
    <location>
        <begin position="12"/>
        <end position="267"/>
    </location>
</feature>
<dbReference type="GO" id="GO:0060271">
    <property type="term" value="P:cilium assembly"/>
    <property type="evidence" value="ECO:0007669"/>
    <property type="project" value="TreeGrafter"/>
</dbReference>
<dbReference type="InterPro" id="IPR055460">
    <property type="entry name" value="IFT52_central"/>
</dbReference>
<keyword evidence="5" id="KW-1185">Reference proteome</keyword>
<dbReference type="Gene3D" id="6.10.250.2800">
    <property type="match status" value="1"/>
</dbReference>
<protein>
    <recommendedName>
        <fullName evidence="6">ABC-type uncharacterized transport system domain-containing protein</fullName>
    </recommendedName>
</protein>
<dbReference type="EMBL" id="CAJZBQ010000002">
    <property type="protein sequence ID" value="CAG9310291.1"/>
    <property type="molecule type" value="Genomic_DNA"/>
</dbReference>
<sequence>MANKENSQSGLILFNTCKKELGLPDSTYRKLASYFRQKYRVSTNQSEISIETLAEASLVILSAPREMFSHQEVEAIKTYIQGGGNVLIFYHEGGESKLGTNLNYLLEEYGISVNNDSVIRTVFNRKYFHPKEDSISNGIINREISNFAKGKQKAKAGSLIAQNFVAHMLKNEGVELTDDHGGLTFLYPYGASLNVQKPAIPILSSGPISYPLNRPIAGIYTPKARKGRLMVIGSYSMFSDSYLEKEENFKLMEILTKWLLGGDIDLDLGLEEDNDLQDLAVIPDVASLSESLKSCLQTSENISANFRQLFDESLFKFDTDLVPEAGKLYETMGVKHEQLTLIPPQFEAPLPSLMPAVFPPNLKEPNPPALDMFDLDEEFASEVVKLAQLTNKYSDRDIEYYIRECGDLLGVTQQIERLKFGYGDENDAKAILHRILVEVVQYKKHTQ</sequence>
<dbReference type="Pfam" id="PF21178">
    <property type="entry name" value="Itf52_C"/>
    <property type="match status" value="1"/>
</dbReference>
<dbReference type="InterPro" id="IPR039975">
    <property type="entry name" value="IFT52"/>
</dbReference>
<dbReference type="CDD" id="cd23683">
    <property type="entry name" value="IFT52_CTD"/>
    <property type="match status" value="1"/>
</dbReference>
<proteinExistence type="predicted"/>
<evidence type="ECO:0000313" key="5">
    <source>
        <dbReference type="Proteomes" id="UP001162131"/>
    </source>
</evidence>
<evidence type="ECO:0000259" key="1">
    <source>
        <dbReference type="Pfam" id="PF21178"/>
    </source>
</evidence>
<dbReference type="PANTHER" id="PTHR12969:SF7">
    <property type="entry name" value="INTRAFLAGELLAR TRANSPORT PROTEIN 52 HOMOLOG"/>
    <property type="match status" value="1"/>
</dbReference>
<organism evidence="4 5">
    <name type="scientific">Blepharisma stoltei</name>
    <dbReference type="NCBI Taxonomy" id="1481888"/>
    <lineage>
        <taxon>Eukaryota</taxon>
        <taxon>Sar</taxon>
        <taxon>Alveolata</taxon>
        <taxon>Ciliophora</taxon>
        <taxon>Postciliodesmatophora</taxon>
        <taxon>Heterotrichea</taxon>
        <taxon>Heterotrichida</taxon>
        <taxon>Blepharismidae</taxon>
        <taxon>Blepharisma</taxon>
    </lineage>
</organism>
<evidence type="ECO:0000313" key="4">
    <source>
        <dbReference type="EMBL" id="CAG9310291.1"/>
    </source>
</evidence>
<accession>A0AAU9I778</accession>
<evidence type="ECO:0000259" key="2">
    <source>
        <dbReference type="Pfam" id="PF23352"/>
    </source>
</evidence>
<dbReference type="InterPro" id="IPR048643">
    <property type="entry name" value="Itf52_C"/>
</dbReference>
<feature type="domain" description="IFT52 central" evidence="2">
    <location>
        <begin position="288"/>
        <end position="368"/>
    </location>
</feature>
<name>A0AAU9I778_9CILI</name>
<gene>
    <name evidence="4" type="ORF">BSTOLATCC_MIC1144</name>
</gene>
<dbReference type="GO" id="GO:0042073">
    <property type="term" value="P:intraciliary transport"/>
    <property type="evidence" value="ECO:0007669"/>
    <property type="project" value="TreeGrafter"/>
</dbReference>
<comment type="caution">
    <text evidence="4">The sequence shown here is derived from an EMBL/GenBank/DDBJ whole genome shotgun (WGS) entry which is preliminary data.</text>
</comment>
<dbReference type="Pfam" id="PF23355">
    <property type="entry name" value="IFT52_GIFT"/>
    <property type="match status" value="1"/>
</dbReference>
<evidence type="ECO:0008006" key="6">
    <source>
        <dbReference type="Google" id="ProtNLM"/>
    </source>
</evidence>
<dbReference type="InterPro" id="IPR055458">
    <property type="entry name" value="IFT52_GIFT"/>
</dbReference>
<evidence type="ECO:0000259" key="3">
    <source>
        <dbReference type="Pfam" id="PF23355"/>
    </source>
</evidence>
<dbReference type="Pfam" id="PF23352">
    <property type="entry name" value="IFT52_central"/>
    <property type="match status" value="1"/>
</dbReference>
<feature type="domain" description="Intraflagellar transport protein 52 C-terminal" evidence="1">
    <location>
        <begin position="379"/>
        <end position="436"/>
    </location>
</feature>
<dbReference type="AlphaFoldDB" id="A0AAU9I778"/>
<dbReference type="GO" id="GO:0005814">
    <property type="term" value="C:centriole"/>
    <property type="evidence" value="ECO:0007669"/>
    <property type="project" value="TreeGrafter"/>
</dbReference>
<dbReference type="GO" id="GO:0030992">
    <property type="term" value="C:intraciliary transport particle B"/>
    <property type="evidence" value="ECO:0007669"/>
    <property type="project" value="TreeGrafter"/>
</dbReference>
<dbReference type="PANTHER" id="PTHR12969">
    <property type="entry name" value="NGD5/OSM-6/IFT52"/>
    <property type="match status" value="1"/>
</dbReference>